<dbReference type="PROSITE" id="PS51194">
    <property type="entry name" value="HELICASE_CTER"/>
    <property type="match status" value="1"/>
</dbReference>
<feature type="domain" description="Helicase C-terminal" evidence="6">
    <location>
        <begin position="596"/>
        <end position="753"/>
    </location>
</feature>
<keyword evidence="3" id="KW-0238">DNA-binding</keyword>
<dbReference type="GO" id="GO:0006270">
    <property type="term" value="P:DNA replication initiation"/>
    <property type="evidence" value="ECO:0007669"/>
    <property type="project" value="TreeGrafter"/>
</dbReference>
<dbReference type="GO" id="GO:0016787">
    <property type="term" value="F:hydrolase activity"/>
    <property type="evidence" value="ECO:0007669"/>
    <property type="project" value="InterPro"/>
</dbReference>
<dbReference type="Proteomes" id="UP000294813">
    <property type="component" value="Unassembled WGS sequence"/>
</dbReference>
<dbReference type="GO" id="GO:0006302">
    <property type="term" value="P:double-strand break repair"/>
    <property type="evidence" value="ECO:0007669"/>
    <property type="project" value="TreeGrafter"/>
</dbReference>
<organism evidence="7 8">
    <name type="scientific">Heliophilum fasciatum</name>
    <dbReference type="NCBI Taxonomy" id="35700"/>
    <lineage>
        <taxon>Bacteria</taxon>
        <taxon>Bacillati</taxon>
        <taxon>Bacillota</taxon>
        <taxon>Clostridia</taxon>
        <taxon>Eubacteriales</taxon>
        <taxon>Heliobacteriaceae</taxon>
        <taxon>Heliophilum</taxon>
    </lineage>
</organism>
<evidence type="ECO:0000256" key="4">
    <source>
        <dbReference type="SAM" id="MobiDB-lite"/>
    </source>
</evidence>
<comment type="caution">
    <text evidence="7">The sequence shown here is derived from an EMBL/GenBank/DDBJ whole genome shotgun (WGS) entry which is preliminary data.</text>
</comment>
<dbReference type="EMBL" id="SLXT01000012">
    <property type="protein sequence ID" value="TCP64086.1"/>
    <property type="molecule type" value="Genomic_DNA"/>
</dbReference>
<dbReference type="InterPro" id="IPR001650">
    <property type="entry name" value="Helicase_C-like"/>
</dbReference>
<dbReference type="GO" id="GO:0043138">
    <property type="term" value="F:3'-5' DNA helicase activity"/>
    <property type="evidence" value="ECO:0007669"/>
    <property type="project" value="TreeGrafter"/>
</dbReference>
<dbReference type="PROSITE" id="PS51192">
    <property type="entry name" value="HELICASE_ATP_BIND_1"/>
    <property type="match status" value="1"/>
</dbReference>
<feature type="region of interest" description="Disordered" evidence="4">
    <location>
        <begin position="325"/>
        <end position="344"/>
    </location>
</feature>
<evidence type="ECO:0000313" key="8">
    <source>
        <dbReference type="Proteomes" id="UP000294813"/>
    </source>
</evidence>
<protein>
    <submittedName>
        <fullName evidence="7">Competence protein ComFA</fullName>
    </submittedName>
</protein>
<evidence type="ECO:0000256" key="2">
    <source>
        <dbReference type="ARBA" id="ARBA00022840"/>
    </source>
</evidence>
<keyword evidence="1" id="KW-0547">Nucleotide-binding</keyword>
<proteinExistence type="predicted"/>
<dbReference type="InterPro" id="IPR006935">
    <property type="entry name" value="Helicase/UvrB_N"/>
</dbReference>
<feature type="compositionally biased region" description="Low complexity" evidence="4">
    <location>
        <begin position="77"/>
        <end position="95"/>
    </location>
</feature>
<dbReference type="InterPro" id="IPR014001">
    <property type="entry name" value="Helicase_ATP-bd"/>
</dbReference>
<dbReference type="GO" id="GO:0003677">
    <property type="term" value="F:DNA binding"/>
    <property type="evidence" value="ECO:0007669"/>
    <property type="project" value="UniProtKB-KW"/>
</dbReference>
<dbReference type="Pfam" id="PF04851">
    <property type="entry name" value="ResIII"/>
    <property type="match status" value="1"/>
</dbReference>
<feature type="domain" description="Helicase ATP-binding" evidence="5">
    <location>
        <begin position="400"/>
        <end position="552"/>
    </location>
</feature>
<evidence type="ECO:0000313" key="7">
    <source>
        <dbReference type="EMBL" id="TCP64086.1"/>
    </source>
</evidence>
<dbReference type="SMART" id="SM00487">
    <property type="entry name" value="DEXDc"/>
    <property type="match status" value="1"/>
</dbReference>
<dbReference type="Gene3D" id="3.40.50.300">
    <property type="entry name" value="P-loop containing nucleotide triphosphate hydrolases"/>
    <property type="match status" value="2"/>
</dbReference>
<dbReference type="PANTHER" id="PTHR30580:SF1">
    <property type="entry name" value="COMF OPERON PROTEIN 1"/>
    <property type="match status" value="1"/>
</dbReference>
<keyword evidence="2" id="KW-0067">ATP-binding</keyword>
<accession>A0A4V2SWY0</accession>
<keyword evidence="8" id="KW-1185">Reference proteome</keyword>
<dbReference type="AlphaFoldDB" id="A0A4V2SWY0"/>
<evidence type="ECO:0000256" key="3">
    <source>
        <dbReference type="ARBA" id="ARBA00023125"/>
    </source>
</evidence>
<reference evidence="7 8" key="1">
    <citation type="submission" date="2019-03" db="EMBL/GenBank/DDBJ databases">
        <title>Genomic Encyclopedia of Type Strains, Phase IV (KMG-IV): sequencing the most valuable type-strain genomes for metagenomic binning, comparative biology and taxonomic classification.</title>
        <authorList>
            <person name="Goeker M."/>
        </authorList>
    </citation>
    <scope>NUCLEOTIDE SEQUENCE [LARGE SCALE GENOMIC DNA]</scope>
    <source>
        <strain evidence="7 8">DSM 11170</strain>
    </source>
</reference>
<dbReference type="InterPro" id="IPR027417">
    <property type="entry name" value="P-loop_NTPase"/>
</dbReference>
<evidence type="ECO:0000259" key="5">
    <source>
        <dbReference type="PROSITE" id="PS51192"/>
    </source>
</evidence>
<dbReference type="PANTHER" id="PTHR30580">
    <property type="entry name" value="PRIMOSOMAL PROTEIN N"/>
    <property type="match status" value="1"/>
</dbReference>
<evidence type="ECO:0000259" key="6">
    <source>
        <dbReference type="PROSITE" id="PS51194"/>
    </source>
</evidence>
<dbReference type="SMART" id="SM00490">
    <property type="entry name" value="HELICc"/>
    <property type="match status" value="1"/>
</dbReference>
<name>A0A4V2SWY0_9FIRM</name>
<dbReference type="Pfam" id="PF00271">
    <property type="entry name" value="Helicase_C"/>
    <property type="match status" value="1"/>
</dbReference>
<dbReference type="SUPFAM" id="SSF52540">
    <property type="entry name" value="P-loop containing nucleoside triphosphate hydrolases"/>
    <property type="match status" value="1"/>
</dbReference>
<feature type="region of interest" description="Disordered" evidence="4">
    <location>
        <begin position="74"/>
        <end position="99"/>
    </location>
</feature>
<evidence type="ECO:0000256" key="1">
    <source>
        <dbReference type="ARBA" id="ARBA00022741"/>
    </source>
</evidence>
<gene>
    <name evidence="7" type="ORF">EDD73_11247</name>
</gene>
<dbReference type="GO" id="GO:0005524">
    <property type="term" value="F:ATP binding"/>
    <property type="evidence" value="ECO:0007669"/>
    <property type="project" value="UniProtKB-KW"/>
</dbReference>
<sequence length="776" mass="87234">MARGGHKEWLGITHDPTLDSAVLAHEGYTELNVITPILPIGILLYIWKKLWHEDAGGFDGRSRYWLTEGRWPSHATQGCNGQPNRQRNRQPNQQRSWWTGPLDWATKQSAWWKQKSRSFLDDLQASWNNRLPDRRDDQRDDHRHDPAIKPWLSQVIALLRKVDAPAAGDRQPYPVHIYRINREQGVPFTVEQARQVAMAMEGRLLFMNEVEKAVAECVQGAPSNGLPLEDILQVLALLGVIQVFASVELKAPGQGQCMRCGETENVLLSSCVRCGRSHCMACEACAAMGEARLCRPLYGMAGDEQWLERWDHDVEPRLRLICRPSRTDKQRAAAPGYSPNEPPPGMHWPQLTFKLTPAQAAASQRVEATLMHRTMATPGAVGRVTSEATPIHDIAATDTREEPGSPQGVLVWAACGAGKTEVVFGSIAQVLRAGGRVLFAIPRRDVVLELEPRIQQAFPGASVGALYGGSSEKYIRRQIVIATTHQAIRCFHSFDLVVLDEADAFPYQGSAMLHQAVLRARKRQGRSVYMTATPDIVLKEAVAARQLALVTIPARHHGRPLPEPEILLEKKWNWQKDQLIFPEKLLHFLHRSVEGDVAQVFLFVPSVFLAQRVGTSLQVATRLPPFNDFKGIWVEYSHSRDPERESKRQRFSRQAFPIFVTTAIMERGITVPRANVVVLFAENERIFDERALIQMAGRAGRSSERPDGTVWFVGTRKTSAMQEALTSIRWLNEEARKKGFLASSITQQPAETTQKEDNVWAHGIVDGRLPGLREHW</sequence>
<dbReference type="GO" id="GO:0006310">
    <property type="term" value="P:DNA recombination"/>
    <property type="evidence" value="ECO:0007669"/>
    <property type="project" value="TreeGrafter"/>
</dbReference>